<evidence type="ECO:0000256" key="6">
    <source>
        <dbReference type="ARBA" id="ARBA00023284"/>
    </source>
</evidence>
<evidence type="ECO:0000256" key="2">
    <source>
        <dbReference type="ARBA" id="ARBA00009130"/>
    </source>
</evidence>
<dbReference type="Gene3D" id="3.40.250.10">
    <property type="entry name" value="Rhodanese-like domain"/>
    <property type="match status" value="1"/>
</dbReference>
<evidence type="ECO:0000313" key="8">
    <source>
        <dbReference type="EMBL" id="BCX50093.1"/>
    </source>
</evidence>
<gene>
    <name evidence="8" type="ORF">HAHE_40010</name>
</gene>
<accession>A0ABN6HEU3</accession>
<dbReference type="Pfam" id="PF02852">
    <property type="entry name" value="Pyr_redox_dim"/>
    <property type="match status" value="1"/>
</dbReference>
<keyword evidence="6" id="KW-0676">Redox-active center</keyword>
<dbReference type="InterPro" id="IPR004099">
    <property type="entry name" value="Pyr_nucl-diS_OxRdtase_dimer"/>
</dbReference>
<dbReference type="PANTHER" id="PTHR43429:SF1">
    <property type="entry name" value="NAD(P)H SULFUR OXIDOREDUCTASE (COA-DEPENDENT)"/>
    <property type="match status" value="1"/>
</dbReference>
<sequence>MADMDSKHIVIIGGVAGGASAAARARRHSETARITVIERGPDVSFANCGLPYHIGGEISDRDELALQTPDSLRQLLNLEVLTLTEATAIDPNARSVTLRSLSDGTESSIGYDQLILSPGASPLRPPIPGIDNERILTLRNLEDMDRIMSAMPETRKVGIVGGGFIGLEMAEQLAHLGKEVVLVELQPQVLPQLDAEMVRPLQRELRHHGVELILGDGINGFARSDSGVVAQLGSGRSVECDLVILSIGVRPESDLARAAGIELGPRGHITVDSFQRTSAPDVYAVGDVCESPDPLVGGHVGIALGGPANRQGRTAADHIFLGDRALPYPGSIGTSIVRVFGLEAGVTGASEKRLSAAGIRYKAVTVNGPSHASYFPGAETITLKLLWSPEDGRILGGEAVGRDGVDKRLDVLATAIRGRLTIDDLVHLELAYAPPFGSAKDVINTAGFAATNIRDGFLVPVQTLEEAKGHVIVDVRPAAAAAALPVPDSVNIPLPSLRSRLGEIDKSKPVYTVCQMGKTSYFAARILANHGYDARSILGGAHHQAPRPND</sequence>
<dbReference type="InterPro" id="IPR001763">
    <property type="entry name" value="Rhodanese-like_dom"/>
</dbReference>
<keyword evidence="9" id="KW-1185">Reference proteome</keyword>
<dbReference type="InterPro" id="IPR050260">
    <property type="entry name" value="FAD-bd_OxRdtase"/>
</dbReference>
<dbReference type="PRINTS" id="PR00411">
    <property type="entry name" value="PNDRDTASEI"/>
</dbReference>
<evidence type="ECO:0000256" key="5">
    <source>
        <dbReference type="ARBA" id="ARBA00023002"/>
    </source>
</evidence>
<dbReference type="InterPro" id="IPR016156">
    <property type="entry name" value="FAD/NAD-linked_Rdtase_dimer_sf"/>
</dbReference>
<dbReference type="PRINTS" id="PR00368">
    <property type="entry name" value="FADPNR"/>
</dbReference>
<name>A0ABN6HEU3_9BACT</name>
<evidence type="ECO:0000313" key="9">
    <source>
        <dbReference type="Proteomes" id="UP001374893"/>
    </source>
</evidence>
<dbReference type="Pfam" id="PF07992">
    <property type="entry name" value="Pyr_redox_2"/>
    <property type="match status" value="1"/>
</dbReference>
<keyword evidence="5" id="KW-0560">Oxidoreductase</keyword>
<keyword evidence="4" id="KW-0274">FAD</keyword>
<dbReference type="InterPro" id="IPR036188">
    <property type="entry name" value="FAD/NAD-bd_sf"/>
</dbReference>
<evidence type="ECO:0000259" key="7">
    <source>
        <dbReference type="PROSITE" id="PS50206"/>
    </source>
</evidence>
<comment type="cofactor">
    <cofactor evidence="1">
        <name>FAD</name>
        <dbReference type="ChEBI" id="CHEBI:57692"/>
    </cofactor>
</comment>
<proteinExistence type="inferred from homology"/>
<dbReference type="Proteomes" id="UP001374893">
    <property type="component" value="Chromosome"/>
</dbReference>
<evidence type="ECO:0000256" key="1">
    <source>
        <dbReference type="ARBA" id="ARBA00001974"/>
    </source>
</evidence>
<protein>
    <submittedName>
        <fullName evidence="8">CoA-disulfide reductase</fullName>
    </submittedName>
</protein>
<dbReference type="SMART" id="SM00450">
    <property type="entry name" value="RHOD"/>
    <property type="match status" value="1"/>
</dbReference>
<keyword evidence="3" id="KW-0285">Flavoprotein</keyword>
<dbReference type="Pfam" id="PF00581">
    <property type="entry name" value="Rhodanese"/>
    <property type="match status" value="1"/>
</dbReference>
<dbReference type="EMBL" id="AP024702">
    <property type="protein sequence ID" value="BCX50093.1"/>
    <property type="molecule type" value="Genomic_DNA"/>
</dbReference>
<dbReference type="InterPro" id="IPR023753">
    <property type="entry name" value="FAD/NAD-binding_dom"/>
</dbReference>
<comment type="similarity">
    <text evidence="2">Belongs to the class-III pyridine nucleotide-disulfide oxidoreductase family.</text>
</comment>
<dbReference type="PROSITE" id="PS50206">
    <property type="entry name" value="RHODANESE_3"/>
    <property type="match status" value="1"/>
</dbReference>
<dbReference type="SUPFAM" id="SSF51905">
    <property type="entry name" value="FAD/NAD(P)-binding domain"/>
    <property type="match status" value="1"/>
</dbReference>
<dbReference type="SUPFAM" id="SSF55424">
    <property type="entry name" value="FAD/NAD-linked reductases, dimerisation (C-terminal) domain"/>
    <property type="match status" value="1"/>
</dbReference>
<dbReference type="InterPro" id="IPR036873">
    <property type="entry name" value="Rhodanese-like_dom_sf"/>
</dbReference>
<evidence type="ECO:0000256" key="3">
    <source>
        <dbReference type="ARBA" id="ARBA00022630"/>
    </source>
</evidence>
<organism evidence="8 9">
    <name type="scientific">Haloferula helveola</name>
    <dbReference type="NCBI Taxonomy" id="490095"/>
    <lineage>
        <taxon>Bacteria</taxon>
        <taxon>Pseudomonadati</taxon>
        <taxon>Verrucomicrobiota</taxon>
        <taxon>Verrucomicrobiia</taxon>
        <taxon>Verrucomicrobiales</taxon>
        <taxon>Verrucomicrobiaceae</taxon>
        <taxon>Haloferula</taxon>
    </lineage>
</organism>
<dbReference type="SUPFAM" id="SSF52821">
    <property type="entry name" value="Rhodanese/Cell cycle control phosphatase"/>
    <property type="match status" value="1"/>
</dbReference>
<reference evidence="8 9" key="1">
    <citation type="submission" date="2021-06" db="EMBL/GenBank/DDBJ databases">
        <title>Complete genome of Haloferula helveola possessing various polysaccharide degrading enzymes.</title>
        <authorList>
            <person name="Takami H."/>
            <person name="Huang C."/>
            <person name="Hamasaki K."/>
        </authorList>
    </citation>
    <scope>NUCLEOTIDE SEQUENCE [LARGE SCALE GENOMIC DNA]</scope>
    <source>
        <strain evidence="8 9">CN-1</strain>
    </source>
</reference>
<dbReference type="Gene3D" id="3.50.50.60">
    <property type="entry name" value="FAD/NAD(P)-binding domain"/>
    <property type="match status" value="2"/>
</dbReference>
<dbReference type="PANTHER" id="PTHR43429">
    <property type="entry name" value="PYRIDINE NUCLEOTIDE-DISULFIDE OXIDOREDUCTASE DOMAIN-CONTAINING"/>
    <property type="match status" value="1"/>
</dbReference>
<feature type="domain" description="Rhodanese" evidence="7">
    <location>
        <begin position="466"/>
        <end position="540"/>
    </location>
</feature>
<evidence type="ECO:0000256" key="4">
    <source>
        <dbReference type="ARBA" id="ARBA00022827"/>
    </source>
</evidence>